<evidence type="ECO:0000313" key="2">
    <source>
        <dbReference type="Proteomes" id="UP000193108"/>
    </source>
</evidence>
<evidence type="ECO:0000313" key="1">
    <source>
        <dbReference type="EMBL" id="ORW25437.1"/>
    </source>
</evidence>
<dbReference type="AlphaFoldDB" id="A0A1X1ZQ25"/>
<proteinExistence type="predicted"/>
<reference evidence="1 2" key="1">
    <citation type="submission" date="2016-01" db="EMBL/GenBank/DDBJ databases">
        <title>The new phylogeny of the genus Mycobacterium.</title>
        <authorList>
            <person name="Tarcisio F."/>
            <person name="Conor M."/>
            <person name="Antonella G."/>
            <person name="Elisabetta G."/>
            <person name="Giulia F.S."/>
            <person name="Sara T."/>
            <person name="Anna F."/>
            <person name="Clotilde B."/>
            <person name="Roberto B."/>
            <person name="Veronica D.S."/>
            <person name="Fabio R."/>
            <person name="Monica P."/>
            <person name="Olivier J."/>
            <person name="Enrico T."/>
            <person name="Nicola S."/>
        </authorList>
    </citation>
    <scope>NUCLEOTIDE SEQUENCE [LARGE SCALE GENOMIC DNA]</scope>
    <source>
        <strain evidence="1 2">DSM 44164</strain>
    </source>
</reference>
<protein>
    <submittedName>
        <fullName evidence="1">Uncharacterized protein</fullName>
    </submittedName>
</protein>
<accession>A0A1X1ZQ25</accession>
<dbReference type="Proteomes" id="UP000193108">
    <property type="component" value="Unassembled WGS sequence"/>
</dbReference>
<dbReference type="EMBL" id="LQPI01000018">
    <property type="protein sequence ID" value="ORW25437.1"/>
    <property type="molecule type" value="Genomic_DNA"/>
</dbReference>
<keyword evidence="2" id="KW-1185">Reference proteome</keyword>
<organism evidence="1 2">
    <name type="scientific">Mycolicibacter nonchromogenicus</name>
    <name type="common">Mycobacterium nonchromogenicum</name>
    <dbReference type="NCBI Taxonomy" id="1782"/>
    <lineage>
        <taxon>Bacteria</taxon>
        <taxon>Bacillati</taxon>
        <taxon>Actinomycetota</taxon>
        <taxon>Actinomycetes</taxon>
        <taxon>Mycobacteriales</taxon>
        <taxon>Mycobacteriaceae</taxon>
        <taxon>Mycolicibacter</taxon>
    </lineage>
</organism>
<comment type="caution">
    <text evidence="1">The sequence shown here is derived from an EMBL/GenBank/DDBJ whole genome shotgun (WGS) entry which is preliminary data.</text>
</comment>
<gene>
    <name evidence="1" type="ORF">AWC18_01950</name>
</gene>
<sequence>MAPSVQQAAVALTSDYTILPYPYPLPGPGAADLWTALETNLALAESELQQGVSDLLGLDLIGAAGNFSSAVGNIFPAIPENIVLATVGGLLGQDIASYLAYAGDFDLPSGLDWSTLIPSVTELAQAGLYELIASGQQFFAGEIVDGLYHAFAGLDTLFFQLPAVVFVGVPALAADSLLDLIGL</sequence>
<name>A0A1X1ZQ25_MYCNO</name>